<name>A0A9P3GB84_9APHY</name>
<organism evidence="2 3">
    <name type="scientific">Phanerochaete sordida</name>
    <dbReference type="NCBI Taxonomy" id="48140"/>
    <lineage>
        <taxon>Eukaryota</taxon>
        <taxon>Fungi</taxon>
        <taxon>Dikarya</taxon>
        <taxon>Basidiomycota</taxon>
        <taxon>Agaricomycotina</taxon>
        <taxon>Agaricomycetes</taxon>
        <taxon>Polyporales</taxon>
        <taxon>Phanerochaetaceae</taxon>
        <taxon>Phanerochaete</taxon>
    </lineage>
</organism>
<feature type="region of interest" description="Disordered" evidence="1">
    <location>
        <begin position="112"/>
        <end position="205"/>
    </location>
</feature>
<feature type="compositionally biased region" description="Acidic residues" evidence="1">
    <location>
        <begin position="192"/>
        <end position="205"/>
    </location>
</feature>
<protein>
    <submittedName>
        <fullName evidence="2">Uncharacterized protein</fullName>
    </submittedName>
</protein>
<dbReference type="AlphaFoldDB" id="A0A9P3GB84"/>
<feature type="compositionally biased region" description="Low complexity" evidence="1">
    <location>
        <begin position="31"/>
        <end position="53"/>
    </location>
</feature>
<reference evidence="2 3" key="1">
    <citation type="submission" date="2021-08" db="EMBL/GenBank/DDBJ databases">
        <title>Draft Genome Sequence of Phanerochaete sordida strain YK-624.</title>
        <authorList>
            <person name="Mori T."/>
            <person name="Dohra H."/>
            <person name="Suzuki T."/>
            <person name="Kawagishi H."/>
            <person name="Hirai H."/>
        </authorList>
    </citation>
    <scope>NUCLEOTIDE SEQUENCE [LARGE SCALE GENOMIC DNA]</scope>
    <source>
        <strain evidence="2 3">YK-624</strain>
    </source>
</reference>
<dbReference type="EMBL" id="BPQB01000029">
    <property type="protein sequence ID" value="GJE92868.1"/>
    <property type="molecule type" value="Genomic_DNA"/>
</dbReference>
<sequence>MADNAHRRANGRGSTGSDEEHGEDAARPDARAAGAAQPDNAAGHGAAAATASHAHARSPNDGATTPATITDGALEDEQRGTTPARTLQPLRPPLPVDDLPPARYVAADYAAQGTTRAPGAARNGGLASRPAARDYANGARRTYVPTEPLLDPPVVPSQPVAQFPRSGGPFPPRVVRLNFPVETTEDGVLTQGDEDEERSQESGSE</sequence>
<accession>A0A9P3GB84</accession>
<evidence type="ECO:0000256" key="1">
    <source>
        <dbReference type="SAM" id="MobiDB-lite"/>
    </source>
</evidence>
<gene>
    <name evidence="2" type="ORF">PsYK624_090260</name>
</gene>
<evidence type="ECO:0000313" key="2">
    <source>
        <dbReference type="EMBL" id="GJE92868.1"/>
    </source>
</evidence>
<proteinExistence type="predicted"/>
<dbReference type="Proteomes" id="UP000703269">
    <property type="component" value="Unassembled WGS sequence"/>
</dbReference>
<keyword evidence="3" id="KW-1185">Reference proteome</keyword>
<comment type="caution">
    <text evidence="2">The sequence shown here is derived from an EMBL/GenBank/DDBJ whole genome shotgun (WGS) entry which is preliminary data.</text>
</comment>
<feature type="region of interest" description="Disordered" evidence="1">
    <location>
        <begin position="1"/>
        <end position="99"/>
    </location>
</feature>
<evidence type="ECO:0000313" key="3">
    <source>
        <dbReference type="Proteomes" id="UP000703269"/>
    </source>
</evidence>